<dbReference type="PROSITE" id="PS51203">
    <property type="entry name" value="CS"/>
    <property type="match status" value="1"/>
</dbReference>
<keyword evidence="2" id="KW-0963">Cytoplasm</keyword>
<feature type="compositionally biased region" description="Low complexity" evidence="4">
    <location>
        <begin position="419"/>
        <end position="433"/>
    </location>
</feature>
<comment type="subcellular location">
    <subcellularLocation>
        <location evidence="1">Cytoplasm</location>
    </subcellularLocation>
</comment>
<dbReference type="GeneID" id="25336423"/>
<feature type="region of interest" description="Disordered" evidence="4">
    <location>
        <begin position="1"/>
        <end position="83"/>
    </location>
</feature>
<evidence type="ECO:0000256" key="1">
    <source>
        <dbReference type="ARBA" id="ARBA00004496"/>
    </source>
</evidence>
<dbReference type="Gene3D" id="2.60.40.790">
    <property type="match status" value="1"/>
</dbReference>
<dbReference type="SUPFAM" id="SSF49764">
    <property type="entry name" value="HSP20-like chaperones"/>
    <property type="match status" value="1"/>
</dbReference>
<feature type="compositionally biased region" description="Acidic residues" evidence="4">
    <location>
        <begin position="13"/>
        <end position="23"/>
    </location>
</feature>
<dbReference type="RefSeq" id="XP_013333465.1">
    <property type="nucleotide sequence ID" value="XM_013478011.1"/>
</dbReference>
<feature type="compositionally biased region" description="Basic and acidic residues" evidence="4">
    <location>
        <begin position="1"/>
        <end position="12"/>
    </location>
</feature>
<evidence type="ECO:0000256" key="2">
    <source>
        <dbReference type="ARBA" id="ARBA00022490"/>
    </source>
</evidence>
<dbReference type="GO" id="GO:0005737">
    <property type="term" value="C:cytoplasm"/>
    <property type="evidence" value="ECO:0007669"/>
    <property type="project" value="UniProtKB-SubCell"/>
</dbReference>
<dbReference type="InterPro" id="IPR007052">
    <property type="entry name" value="CS_dom"/>
</dbReference>
<dbReference type="Proteomes" id="UP000030763">
    <property type="component" value="Unassembled WGS sequence"/>
</dbReference>
<dbReference type="OMA" id="PTADVWW"/>
<gene>
    <name evidence="6" type="ORF">EMWEY_00024370</name>
</gene>
<feature type="region of interest" description="Disordered" evidence="4">
    <location>
        <begin position="419"/>
        <end position="449"/>
    </location>
</feature>
<proteinExistence type="predicted"/>
<dbReference type="GO" id="GO:0051082">
    <property type="term" value="F:unfolded protein binding"/>
    <property type="evidence" value="ECO:0007669"/>
    <property type="project" value="TreeGrafter"/>
</dbReference>
<dbReference type="VEuPathDB" id="ToxoDB:EMWEY_00024370"/>
<evidence type="ECO:0000256" key="4">
    <source>
        <dbReference type="SAM" id="MobiDB-lite"/>
    </source>
</evidence>
<dbReference type="AlphaFoldDB" id="U6M559"/>
<feature type="region of interest" description="Disordered" evidence="4">
    <location>
        <begin position="288"/>
        <end position="328"/>
    </location>
</feature>
<feature type="compositionally biased region" description="Low complexity" evidence="4">
    <location>
        <begin position="288"/>
        <end position="324"/>
    </location>
</feature>
<dbReference type="InterPro" id="IPR037898">
    <property type="entry name" value="NudC_fam"/>
</dbReference>
<dbReference type="EMBL" id="HG719125">
    <property type="protein sequence ID" value="CDJ56815.1"/>
    <property type="molecule type" value="Genomic_DNA"/>
</dbReference>
<keyword evidence="7" id="KW-1185">Reference proteome</keyword>
<dbReference type="PANTHER" id="PTHR12356">
    <property type="entry name" value="NUCLEAR MOVEMENT PROTEIN NUDC"/>
    <property type="match status" value="1"/>
</dbReference>
<feature type="domain" description="CS" evidence="5">
    <location>
        <begin position="185"/>
        <end position="361"/>
    </location>
</feature>
<sequence length="449" mass="48807">MVDYSKWDKLEVSDSDTESDEEASAPRKHELRNSSSNSSSSSSRGIDYSKWDHIGDEEEEEEKAHAPRVRRLTKDQTVSIGPSGFDILSKAEATRRQQQQQQQREQQELLQKWVEEEQQEALSETGMSFEDAHEWPRCGAVQAAELPPAAAAAADAAAAAAGLPAVLSTGIGKAEMEKRIRNGGVSPGRYFWSQTPSEVTLSLLLPHGVRGRDLRVHLTEQTLRICCTPDSLLSTTTSNGSSSIDGSIRSSIGEHVLLEGSFPHPVEADDDCWLWEVTERRINWQQLQQLAEQQQQPQAPSSSSSTGSSSSDSSSGSGSNGSSSMQDLPQEVLPPPLFFLDLHLRKKKILPTADVWWPRILKGEAGIDVSQLAGRRHREKTQSFKDAWYAAHAAFKEKVKHHPRSNFAALLAAAAADAAAADGDGPAGDSVAAKAATADGHDSANQQQQ</sequence>
<evidence type="ECO:0000313" key="7">
    <source>
        <dbReference type="Proteomes" id="UP000030763"/>
    </source>
</evidence>
<evidence type="ECO:0000259" key="5">
    <source>
        <dbReference type="PROSITE" id="PS51203"/>
    </source>
</evidence>
<dbReference type="GO" id="GO:0006457">
    <property type="term" value="P:protein folding"/>
    <property type="evidence" value="ECO:0007669"/>
    <property type="project" value="TreeGrafter"/>
</dbReference>
<feature type="coiled-coil region" evidence="3">
    <location>
        <begin position="88"/>
        <end position="116"/>
    </location>
</feature>
<organism evidence="6 7">
    <name type="scientific">Eimeria maxima</name>
    <name type="common">Coccidian parasite</name>
    <dbReference type="NCBI Taxonomy" id="5804"/>
    <lineage>
        <taxon>Eukaryota</taxon>
        <taxon>Sar</taxon>
        <taxon>Alveolata</taxon>
        <taxon>Apicomplexa</taxon>
        <taxon>Conoidasida</taxon>
        <taxon>Coccidia</taxon>
        <taxon>Eucoccidiorida</taxon>
        <taxon>Eimeriorina</taxon>
        <taxon>Eimeriidae</taxon>
        <taxon>Eimeria</taxon>
    </lineage>
</organism>
<keyword evidence="3" id="KW-0175">Coiled coil</keyword>
<accession>U6M559</accession>
<evidence type="ECO:0000256" key="3">
    <source>
        <dbReference type="SAM" id="Coils"/>
    </source>
</evidence>
<reference evidence="6" key="2">
    <citation type="submission" date="2013-10" db="EMBL/GenBank/DDBJ databases">
        <authorList>
            <person name="Aslett M."/>
        </authorList>
    </citation>
    <scope>NUCLEOTIDE SEQUENCE [LARGE SCALE GENOMIC DNA]</scope>
    <source>
        <strain evidence="6">Weybridge</strain>
    </source>
</reference>
<dbReference type="OrthoDB" id="416217at2759"/>
<dbReference type="Pfam" id="PF04969">
    <property type="entry name" value="CS"/>
    <property type="match status" value="1"/>
</dbReference>
<protein>
    <submittedName>
        <fullName evidence="6">Nuclear movement domain-containing protein, putative</fullName>
    </submittedName>
</protein>
<name>U6M559_EIMMA</name>
<feature type="compositionally biased region" description="Low complexity" evidence="4">
    <location>
        <begin position="33"/>
        <end position="43"/>
    </location>
</feature>
<dbReference type="PANTHER" id="PTHR12356:SF3">
    <property type="entry name" value="NUCLEAR MIGRATION PROTEIN NUDC"/>
    <property type="match status" value="1"/>
</dbReference>
<evidence type="ECO:0000313" key="6">
    <source>
        <dbReference type="EMBL" id="CDJ56815.1"/>
    </source>
</evidence>
<reference evidence="6" key="1">
    <citation type="submission" date="2013-10" db="EMBL/GenBank/DDBJ databases">
        <title>Genomic analysis of the causative agents of coccidiosis in chickens.</title>
        <authorList>
            <person name="Reid A.J."/>
            <person name="Blake D."/>
            <person name="Billington K."/>
            <person name="Browne H."/>
            <person name="Dunn M."/>
            <person name="Hung S."/>
            <person name="Kawahara F."/>
            <person name="Miranda-Saavedra D."/>
            <person name="Mourier T."/>
            <person name="Nagra H."/>
            <person name="Otto T.D."/>
            <person name="Rawlings N."/>
            <person name="Sanchez A."/>
            <person name="Sanders M."/>
            <person name="Subramaniam C."/>
            <person name="Tay Y."/>
            <person name="Dear P."/>
            <person name="Doerig C."/>
            <person name="Gruber A."/>
            <person name="Parkinson J."/>
            <person name="Shirley M."/>
            <person name="Wan K.L."/>
            <person name="Berriman M."/>
            <person name="Tomley F."/>
            <person name="Pain A."/>
        </authorList>
    </citation>
    <scope>NUCLEOTIDE SEQUENCE [LARGE SCALE GENOMIC DNA]</scope>
    <source>
        <strain evidence="6">Weybridge</strain>
    </source>
</reference>
<dbReference type="InterPro" id="IPR008978">
    <property type="entry name" value="HSP20-like_chaperone"/>
</dbReference>